<gene>
    <name evidence="2" type="ORF">L9F63_012154</name>
</gene>
<protein>
    <submittedName>
        <fullName evidence="2">Uncharacterized protein</fullName>
    </submittedName>
</protein>
<sequence>TVLCDSNFVSGISTKLKTIYCLHPMSYSQMKHVSRVTSYLTHDLWFRRFICLSLIISIITFLSFRVFILEAGHQFNTIDNRLLDDDDENPNCQQV</sequence>
<dbReference type="EMBL" id="JASPKZ010001959">
    <property type="protein sequence ID" value="KAJ9596821.1"/>
    <property type="molecule type" value="Genomic_DNA"/>
</dbReference>
<keyword evidence="3" id="KW-1185">Reference proteome</keyword>
<evidence type="ECO:0000313" key="2">
    <source>
        <dbReference type="EMBL" id="KAJ9596821.1"/>
    </source>
</evidence>
<evidence type="ECO:0000256" key="1">
    <source>
        <dbReference type="SAM" id="Phobius"/>
    </source>
</evidence>
<accession>A0AAD8ADX9</accession>
<dbReference type="Proteomes" id="UP001233999">
    <property type="component" value="Unassembled WGS sequence"/>
</dbReference>
<keyword evidence="1" id="KW-0472">Membrane</keyword>
<organism evidence="2 3">
    <name type="scientific">Diploptera punctata</name>
    <name type="common">Pacific beetle cockroach</name>
    <dbReference type="NCBI Taxonomy" id="6984"/>
    <lineage>
        <taxon>Eukaryota</taxon>
        <taxon>Metazoa</taxon>
        <taxon>Ecdysozoa</taxon>
        <taxon>Arthropoda</taxon>
        <taxon>Hexapoda</taxon>
        <taxon>Insecta</taxon>
        <taxon>Pterygota</taxon>
        <taxon>Neoptera</taxon>
        <taxon>Polyneoptera</taxon>
        <taxon>Dictyoptera</taxon>
        <taxon>Blattodea</taxon>
        <taxon>Blaberoidea</taxon>
        <taxon>Blaberidae</taxon>
        <taxon>Diplopterinae</taxon>
        <taxon>Diploptera</taxon>
    </lineage>
</organism>
<proteinExistence type="predicted"/>
<dbReference type="AlphaFoldDB" id="A0AAD8ADX9"/>
<reference evidence="2" key="2">
    <citation type="submission" date="2023-05" db="EMBL/GenBank/DDBJ databases">
        <authorList>
            <person name="Fouks B."/>
        </authorList>
    </citation>
    <scope>NUCLEOTIDE SEQUENCE</scope>
    <source>
        <strain evidence="2">Stay&amp;Tobe</strain>
        <tissue evidence="2">Testes</tissue>
    </source>
</reference>
<comment type="caution">
    <text evidence="2">The sequence shown here is derived from an EMBL/GenBank/DDBJ whole genome shotgun (WGS) entry which is preliminary data.</text>
</comment>
<keyword evidence="1" id="KW-1133">Transmembrane helix</keyword>
<reference evidence="2" key="1">
    <citation type="journal article" date="2023" name="IScience">
        <title>Live-bearing cockroach genome reveals convergent evolutionary mechanisms linked to viviparity in insects and beyond.</title>
        <authorList>
            <person name="Fouks B."/>
            <person name="Harrison M.C."/>
            <person name="Mikhailova A.A."/>
            <person name="Marchal E."/>
            <person name="English S."/>
            <person name="Carruthers M."/>
            <person name="Jennings E.C."/>
            <person name="Chiamaka E.L."/>
            <person name="Frigard R.A."/>
            <person name="Pippel M."/>
            <person name="Attardo G.M."/>
            <person name="Benoit J.B."/>
            <person name="Bornberg-Bauer E."/>
            <person name="Tobe S.S."/>
        </authorList>
    </citation>
    <scope>NUCLEOTIDE SEQUENCE</scope>
    <source>
        <strain evidence="2">Stay&amp;Tobe</strain>
    </source>
</reference>
<feature type="non-terminal residue" evidence="2">
    <location>
        <position position="95"/>
    </location>
</feature>
<feature type="non-terminal residue" evidence="2">
    <location>
        <position position="1"/>
    </location>
</feature>
<name>A0AAD8ADX9_DIPPU</name>
<keyword evidence="1" id="KW-0812">Transmembrane</keyword>
<evidence type="ECO:0000313" key="3">
    <source>
        <dbReference type="Proteomes" id="UP001233999"/>
    </source>
</evidence>
<feature type="transmembrane region" description="Helical" evidence="1">
    <location>
        <begin position="45"/>
        <end position="68"/>
    </location>
</feature>